<accession>A0A9D6V2A9</accession>
<evidence type="ECO:0000313" key="2">
    <source>
        <dbReference type="Proteomes" id="UP000807825"/>
    </source>
</evidence>
<organism evidence="1 2">
    <name type="scientific">Desulfomonile tiedjei</name>
    <dbReference type="NCBI Taxonomy" id="2358"/>
    <lineage>
        <taxon>Bacteria</taxon>
        <taxon>Pseudomonadati</taxon>
        <taxon>Thermodesulfobacteriota</taxon>
        <taxon>Desulfomonilia</taxon>
        <taxon>Desulfomonilales</taxon>
        <taxon>Desulfomonilaceae</taxon>
        <taxon>Desulfomonile</taxon>
    </lineage>
</organism>
<dbReference type="EMBL" id="JACRDE010000388">
    <property type="protein sequence ID" value="MBI5250776.1"/>
    <property type="molecule type" value="Genomic_DNA"/>
</dbReference>
<reference evidence="1" key="1">
    <citation type="submission" date="2020-07" db="EMBL/GenBank/DDBJ databases">
        <title>Huge and variable diversity of episymbiotic CPR bacteria and DPANN archaea in groundwater ecosystems.</title>
        <authorList>
            <person name="He C.Y."/>
            <person name="Keren R."/>
            <person name="Whittaker M."/>
            <person name="Farag I.F."/>
            <person name="Doudna J."/>
            <person name="Cate J.H.D."/>
            <person name="Banfield J.F."/>
        </authorList>
    </citation>
    <scope>NUCLEOTIDE SEQUENCE</scope>
    <source>
        <strain evidence="1">NC_groundwater_1664_Pr3_B-0.1um_52_9</strain>
    </source>
</reference>
<name>A0A9D6V2A9_9BACT</name>
<comment type="caution">
    <text evidence="1">The sequence shown here is derived from an EMBL/GenBank/DDBJ whole genome shotgun (WGS) entry which is preliminary data.</text>
</comment>
<gene>
    <name evidence="1" type="ORF">HY912_14895</name>
</gene>
<sequence>MNKKEHEAGSLSVKSNSGQQFRCNRITSKLLMIACLSMAVLLCAMEINSESLRSAETNERRSRMFLTKSNIAINNSDLPVEAAVTTNLETATFALG</sequence>
<dbReference type="AlphaFoldDB" id="A0A9D6V2A9"/>
<protein>
    <submittedName>
        <fullName evidence="1">Uncharacterized protein</fullName>
    </submittedName>
</protein>
<evidence type="ECO:0000313" key="1">
    <source>
        <dbReference type="EMBL" id="MBI5250776.1"/>
    </source>
</evidence>
<dbReference type="Proteomes" id="UP000807825">
    <property type="component" value="Unassembled WGS sequence"/>
</dbReference>
<proteinExistence type="predicted"/>